<dbReference type="NCBIfam" id="TIGR00090">
    <property type="entry name" value="rsfS_iojap_ybeB"/>
    <property type="match status" value="1"/>
</dbReference>
<proteinExistence type="inferred from homology"/>
<reference evidence="6 7" key="1">
    <citation type="submission" date="2021-04" db="EMBL/GenBank/DDBJ databases">
        <authorList>
            <person name="De Guttry C."/>
            <person name="Zahm M."/>
            <person name="Klopp C."/>
            <person name="Cabau C."/>
            <person name="Louis A."/>
            <person name="Berthelot C."/>
            <person name="Parey E."/>
            <person name="Roest Crollius H."/>
            <person name="Montfort J."/>
            <person name="Robinson-Rechavi M."/>
            <person name="Bucao C."/>
            <person name="Bouchez O."/>
            <person name="Gislard M."/>
            <person name="Lluch J."/>
            <person name="Milhes M."/>
            <person name="Lampietro C."/>
            <person name="Lopez Roques C."/>
            <person name="Donnadieu C."/>
            <person name="Braasch I."/>
            <person name="Desvignes T."/>
            <person name="Postlethwait J."/>
            <person name="Bobe J."/>
            <person name="Wedekind C."/>
            <person name="Guiguen Y."/>
        </authorList>
    </citation>
    <scope>NUCLEOTIDE SEQUENCE [LARGE SCALE GENOMIC DNA]</scope>
    <source>
        <strain evidence="6">Cs_M1</strain>
        <tissue evidence="6">Blood</tissue>
    </source>
</reference>
<evidence type="ECO:0000256" key="5">
    <source>
        <dbReference type="ARBA" id="ARBA00073331"/>
    </source>
</evidence>
<evidence type="ECO:0000256" key="1">
    <source>
        <dbReference type="ARBA" id="ARBA00004173"/>
    </source>
</evidence>
<dbReference type="EMBL" id="JAGTTL010000002">
    <property type="protein sequence ID" value="KAK6327078.1"/>
    <property type="molecule type" value="Genomic_DNA"/>
</dbReference>
<evidence type="ECO:0000256" key="4">
    <source>
        <dbReference type="ARBA" id="ARBA00053669"/>
    </source>
</evidence>
<comment type="caution">
    <text evidence="6">The sequence shown here is derived from an EMBL/GenBank/DDBJ whole genome shotgun (WGS) entry which is preliminary data.</text>
</comment>
<dbReference type="SUPFAM" id="SSF81301">
    <property type="entry name" value="Nucleotidyltransferase"/>
    <property type="match status" value="1"/>
</dbReference>
<dbReference type="PANTHER" id="PTHR21043:SF0">
    <property type="entry name" value="MITOCHONDRIAL ASSEMBLY OF RIBOSOMAL LARGE SUBUNIT PROTEIN 1"/>
    <property type="match status" value="1"/>
</dbReference>
<dbReference type="FunFam" id="3.30.460.10:FF:000018">
    <property type="entry name" value="Mitochondrial assembly of ribosomal large subunit 1"/>
    <property type="match status" value="1"/>
</dbReference>
<keyword evidence="3" id="KW-0496">Mitochondrion</keyword>
<accession>A0AAN8R7L1</accession>
<comment type="subcellular location">
    <subcellularLocation>
        <location evidence="1">Mitochondrion</location>
    </subcellularLocation>
</comment>
<keyword evidence="7" id="KW-1185">Reference proteome</keyword>
<dbReference type="PANTHER" id="PTHR21043">
    <property type="entry name" value="IOJAP SUPERFAMILY ORTHOLOG"/>
    <property type="match status" value="1"/>
</dbReference>
<dbReference type="AlphaFoldDB" id="A0AAN8R7L1"/>
<gene>
    <name evidence="6" type="ORF">J4Q44_G00027230</name>
</gene>
<evidence type="ECO:0000256" key="2">
    <source>
        <dbReference type="ARBA" id="ARBA00010574"/>
    </source>
</evidence>
<comment type="function">
    <text evidence="4">Required for normal mitochondrial ribosome function and mitochondrial translation. May play a role in ribosome biogenesis by preventing premature association of the 28S and 39S ribosomal subunits. Interacts with mitochondrial ribosomal protein uL14m (MRPL14), probably blocking formation of intersubunit bridge B8, preventing association of the 28S and 39S ribosomal subunits. Addition to isolated mitochondrial ribosomal subunits partially inhibits translation, probably by interfering with the association of the 28S and 39S ribosomal subunits and the formation of functional ribosomes. May also participate in the assembly and/or regulation of the stability of the large subunit of the mitochondrial ribosome. May function as a ribosomal silencing factor.</text>
</comment>
<comment type="similarity">
    <text evidence="2">Belongs to the Iojap/RsfS family.</text>
</comment>
<dbReference type="HAMAP" id="MF_01477">
    <property type="entry name" value="Iojap_RsfS"/>
    <property type="match status" value="1"/>
</dbReference>
<dbReference type="Pfam" id="PF02410">
    <property type="entry name" value="RsfS"/>
    <property type="match status" value="1"/>
</dbReference>
<dbReference type="Proteomes" id="UP001356427">
    <property type="component" value="Unassembled WGS sequence"/>
</dbReference>
<sequence length="282" mass="32315">MCVLNCSRQFLSQILSHNVLRGYTGVVRGTCLISKARRSTGFLYPRYTCLASQQLHPHLSEFHNGIKRYYADLHSEENVSKLNSPGKLLAQQDAYEMESDSSQRNPQEDFNIDVLVSLLRQENAADICVIKVPEDIKYTDYFIVVSGSSPRHLRAMALYAIKVYKYMKKDGDPHAKIEGKDADDWMCIDFGSMVVHFMLPETREVYELEKLWTLRSLDEQLSSIPVETLPEDYIFGANTNIKIQTANQPINMEQCTMDRENMELVGVYPRFGCHHVLGTECQ</sequence>
<dbReference type="GO" id="GO:0043023">
    <property type="term" value="F:ribosomal large subunit binding"/>
    <property type="evidence" value="ECO:0007669"/>
    <property type="project" value="TreeGrafter"/>
</dbReference>
<protein>
    <recommendedName>
        <fullName evidence="5">Mitochondrial assembly of ribosomal large subunit protein 1</fullName>
    </recommendedName>
</protein>
<dbReference type="InterPro" id="IPR004394">
    <property type="entry name" value="Iojap/RsfS/C7orf30"/>
</dbReference>
<dbReference type="InterPro" id="IPR043519">
    <property type="entry name" value="NT_sf"/>
</dbReference>
<name>A0AAN8R7L1_9TELE</name>
<dbReference type="GO" id="GO:0017148">
    <property type="term" value="P:negative regulation of translation"/>
    <property type="evidence" value="ECO:0007669"/>
    <property type="project" value="TreeGrafter"/>
</dbReference>
<evidence type="ECO:0000256" key="3">
    <source>
        <dbReference type="ARBA" id="ARBA00023128"/>
    </source>
</evidence>
<dbReference type="Gene3D" id="3.30.460.10">
    <property type="entry name" value="Beta Polymerase, domain 2"/>
    <property type="match status" value="1"/>
</dbReference>
<dbReference type="GO" id="GO:0005739">
    <property type="term" value="C:mitochondrion"/>
    <property type="evidence" value="ECO:0007669"/>
    <property type="project" value="UniProtKB-SubCell"/>
</dbReference>
<organism evidence="6 7">
    <name type="scientific">Coregonus suidteri</name>
    <dbReference type="NCBI Taxonomy" id="861788"/>
    <lineage>
        <taxon>Eukaryota</taxon>
        <taxon>Metazoa</taxon>
        <taxon>Chordata</taxon>
        <taxon>Craniata</taxon>
        <taxon>Vertebrata</taxon>
        <taxon>Euteleostomi</taxon>
        <taxon>Actinopterygii</taxon>
        <taxon>Neopterygii</taxon>
        <taxon>Teleostei</taxon>
        <taxon>Protacanthopterygii</taxon>
        <taxon>Salmoniformes</taxon>
        <taxon>Salmonidae</taxon>
        <taxon>Coregoninae</taxon>
        <taxon>Coregonus</taxon>
    </lineage>
</organism>
<dbReference type="GO" id="GO:0090071">
    <property type="term" value="P:negative regulation of ribosome biogenesis"/>
    <property type="evidence" value="ECO:0007669"/>
    <property type="project" value="TreeGrafter"/>
</dbReference>
<evidence type="ECO:0000313" key="7">
    <source>
        <dbReference type="Proteomes" id="UP001356427"/>
    </source>
</evidence>
<evidence type="ECO:0000313" key="6">
    <source>
        <dbReference type="EMBL" id="KAK6327078.1"/>
    </source>
</evidence>